<evidence type="ECO:0000256" key="1">
    <source>
        <dbReference type="ARBA" id="ARBA00005851"/>
    </source>
</evidence>
<dbReference type="AlphaFoldDB" id="A0A183EAD3"/>
<protein>
    <submittedName>
        <fullName evidence="4">Macrophage migration inhibitory factor</fullName>
    </submittedName>
</protein>
<dbReference type="InterPro" id="IPR001398">
    <property type="entry name" value="Macrophage_inhib_fac"/>
</dbReference>
<comment type="similarity">
    <text evidence="1">Belongs to the MIF family.</text>
</comment>
<evidence type="ECO:0000313" key="2">
    <source>
        <dbReference type="EMBL" id="VDN30707.1"/>
    </source>
</evidence>
<dbReference type="OrthoDB" id="255819at2759"/>
<gene>
    <name evidence="2" type="ORF">GPUH_LOCUS17925</name>
</gene>
<dbReference type="SUPFAM" id="SSF55331">
    <property type="entry name" value="Tautomerase/MIF"/>
    <property type="match status" value="1"/>
</dbReference>
<accession>A0A183EAD3</accession>
<keyword evidence="3" id="KW-1185">Reference proteome</keyword>
<dbReference type="Proteomes" id="UP000271098">
    <property type="component" value="Unassembled WGS sequence"/>
</dbReference>
<proteinExistence type="inferred from homology"/>
<dbReference type="InterPro" id="IPR014347">
    <property type="entry name" value="Tautomerase/MIF_sf"/>
</dbReference>
<reference evidence="2 3" key="2">
    <citation type="submission" date="2018-11" db="EMBL/GenBank/DDBJ databases">
        <authorList>
            <consortium name="Pathogen Informatics"/>
        </authorList>
    </citation>
    <scope>NUCLEOTIDE SEQUENCE [LARGE SCALE GENOMIC DNA]</scope>
</reference>
<name>A0A183EAD3_9BILA</name>
<evidence type="ECO:0000313" key="4">
    <source>
        <dbReference type="WBParaSite" id="GPUH_0001794901-mRNA-1"/>
    </source>
</evidence>
<dbReference type="WBParaSite" id="GPUH_0001794901-mRNA-1">
    <property type="protein sequence ID" value="GPUH_0001794901-mRNA-1"/>
    <property type="gene ID" value="GPUH_0001794901"/>
</dbReference>
<dbReference type="Pfam" id="PF01187">
    <property type="entry name" value="MIF"/>
    <property type="match status" value="1"/>
</dbReference>
<dbReference type="EMBL" id="UYRT01085900">
    <property type="protein sequence ID" value="VDN30707.1"/>
    <property type="molecule type" value="Genomic_DNA"/>
</dbReference>
<organism evidence="4">
    <name type="scientific">Gongylonema pulchrum</name>
    <dbReference type="NCBI Taxonomy" id="637853"/>
    <lineage>
        <taxon>Eukaryota</taxon>
        <taxon>Metazoa</taxon>
        <taxon>Ecdysozoa</taxon>
        <taxon>Nematoda</taxon>
        <taxon>Chromadorea</taxon>
        <taxon>Rhabditida</taxon>
        <taxon>Spirurina</taxon>
        <taxon>Spiruromorpha</taxon>
        <taxon>Spiruroidea</taxon>
        <taxon>Gongylonematidae</taxon>
        <taxon>Gongylonema</taxon>
    </lineage>
</organism>
<dbReference type="Gene3D" id="3.30.429.10">
    <property type="entry name" value="Macrophage Migration Inhibitory Factor"/>
    <property type="match status" value="1"/>
</dbReference>
<reference evidence="4" key="1">
    <citation type="submission" date="2016-06" db="UniProtKB">
        <authorList>
            <consortium name="WormBaseParasite"/>
        </authorList>
    </citation>
    <scope>IDENTIFICATION</scope>
</reference>
<evidence type="ECO:0000313" key="3">
    <source>
        <dbReference type="Proteomes" id="UP000271098"/>
    </source>
</evidence>
<sequence length="116" mass="13013">MPHVTFFTNVARSRLPATFGKQFTELLAKSLNKPVNSVSLVLMPEALLSHGTSDCPTCLIVVSVFSSCFLEPQPIACSMYVRYLFGARPSGCLRPRGYHTCPWFHASTFLCRFFFI</sequence>